<dbReference type="InterPro" id="IPR002347">
    <property type="entry name" value="SDR_fam"/>
</dbReference>
<dbReference type="PRINTS" id="PR00080">
    <property type="entry name" value="SDRFAMILY"/>
</dbReference>
<dbReference type="SUPFAM" id="SSF51735">
    <property type="entry name" value="NAD(P)-binding Rossmann-fold domains"/>
    <property type="match status" value="1"/>
</dbReference>
<dbReference type="InterPro" id="IPR020904">
    <property type="entry name" value="Sc_DH/Rdtase_CS"/>
</dbReference>
<reference evidence="2" key="1">
    <citation type="submission" date="2016-12" db="EMBL/GenBank/DDBJ databases">
        <title>Whole genome sequencing of Sphingomonas koreensis.</title>
        <authorList>
            <person name="Conlan S."/>
            <person name="Thomas P.J."/>
            <person name="Mullikin J."/>
            <person name="Palmore T.N."/>
            <person name="Frank K.M."/>
            <person name="Segre J.A."/>
        </authorList>
    </citation>
    <scope>NUCLEOTIDE SEQUENCE</scope>
    <source>
        <strain evidence="2">ABOJV</strain>
    </source>
</reference>
<evidence type="ECO:0000313" key="2">
    <source>
        <dbReference type="EMBL" id="APR54715.1"/>
    </source>
</evidence>
<dbReference type="InterPro" id="IPR050259">
    <property type="entry name" value="SDR"/>
</dbReference>
<evidence type="ECO:0000313" key="4">
    <source>
        <dbReference type="Proteomes" id="UP000185161"/>
    </source>
</evidence>
<dbReference type="CDD" id="cd05233">
    <property type="entry name" value="SDR_c"/>
    <property type="match status" value="1"/>
</dbReference>
<dbReference type="OrthoDB" id="9803333at2"/>
<comment type="similarity">
    <text evidence="1">Belongs to the short-chain dehydrogenases/reductases (SDR) family.</text>
</comment>
<evidence type="ECO:0000256" key="1">
    <source>
        <dbReference type="ARBA" id="ARBA00006484"/>
    </source>
</evidence>
<dbReference type="EMBL" id="QQWO01000015">
    <property type="protein sequence ID" value="RSV00754.1"/>
    <property type="molecule type" value="Genomic_DNA"/>
</dbReference>
<dbReference type="NCBIfam" id="NF005559">
    <property type="entry name" value="PRK07231.1"/>
    <property type="match status" value="1"/>
</dbReference>
<dbReference type="Proteomes" id="UP000185161">
    <property type="component" value="Chromosome"/>
</dbReference>
<evidence type="ECO:0000313" key="5">
    <source>
        <dbReference type="Proteomes" id="UP000286681"/>
    </source>
</evidence>
<dbReference type="GO" id="GO:0032787">
    <property type="term" value="P:monocarboxylic acid metabolic process"/>
    <property type="evidence" value="ECO:0007669"/>
    <property type="project" value="UniProtKB-ARBA"/>
</dbReference>
<dbReference type="AlphaFoldDB" id="A0A1L6JFN6"/>
<dbReference type="EMBL" id="CP018820">
    <property type="protein sequence ID" value="APR54715.1"/>
    <property type="molecule type" value="Genomic_DNA"/>
</dbReference>
<dbReference type="PANTHER" id="PTHR42879">
    <property type="entry name" value="3-OXOACYL-(ACYL-CARRIER-PROTEIN) REDUCTASE"/>
    <property type="match status" value="1"/>
</dbReference>
<reference evidence="4" key="2">
    <citation type="submission" date="2016-12" db="EMBL/GenBank/DDBJ databases">
        <title>Whole genome sequencing of Sphingomonas sp. ABOJV.</title>
        <authorList>
            <person name="Conlan S."/>
            <person name="Thomas P.J."/>
            <person name="Mullikin J."/>
            <person name="Palmore T.N."/>
            <person name="Frank K.M."/>
            <person name="Segre J.A."/>
        </authorList>
    </citation>
    <scope>NUCLEOTIDE SEQUENCE [LARGE SCALE GENOMIC DNA]</scope>
    <source>
        <strain evidence="4">ABOJV</strain>
    </source>
</reference>
<organism evidence="2 4">
    <name type="scientific">Sphingomonas koreensis</name>
    <dbReference type="NCBI Taxonomy" id="93064"/>
    <lineage>
        <taxon>Bacteria</taxon>
        <taxon>Pseudomonadati</taxon>
        <taxon>Pseudomonadota</taxon>
        <taxon>Alphaproteobacteria</taxon>
        <taxon>Sphingomonadales</taxon>
        <taxon>Sphingomonadaceae</taxon>
        <taxon>Sphingomonas</taxon>
    </lineage>
</organism>
<reference evidence="3 5" key="3">
    <citation type="submission" date="2018-07" db="EMBL/GenBank/DDBJ databases">
        <title>Genomic and Epidemiologic Investigation of an Indolent Hospital Outbreak.</title>
        <authorList>
            <person name="Johnson R.C."/>
            <person name="Deming C."/>
            <person name="Conlan S."/>
            <person name="Zellmer C.J."/>
            <person name="Michelin A.V."/>
            <person name="Lee-Lin S."/>
            <person name="Thomas P.J."/>
            <person name="Park M."/>
            <person name="Weingarten R.A."/>
            <person name="Less J."/>
            <person name="Dekker J.P."/>
            <person name="Frank K.M."/>
            <person name="Musser K.A."/>
            <person name="Mcquiston J.R."/>
            <person name="Henderson D.K."/>
            <person name="Lau A.F."/>
            <person name="Palmore T.N."/>
            <person name="Segre J.A."/>
        </authorList>
    </citation>
    <scope>NUCLEOTIDE SEQUENCE [LARGE SCALE GENOMIC DNA]</scope>
    <source>
        <strain evidence="3 5">SK-NIH.Env10_0317</strain>
    </source>
</reference>
<protein>
    <submittedName>
        <fullName evidence="3">SDR family oxidoreductase</fullName>
    </submittedName>
    <submittedName>
        <fullName evidence="2">Short-chain dehydrogenase</fullName>
    </submittedName>
</protein>
<accession>A0A1L6JFN6</accession>
<dbReference type="InterPro" id="IPR036291">
    <property type="entry name" value="NAD(P)-bd_dom_sf"/>
</dbReference>
<proteinExistence type="inferred from homology"/>
<sequence length="264" mass="27236">MVQLQGKVAVVTAGANGIGEGAALALAGMGADIVLGDIDADNGARVAAAIEAIGRRAAFRPADMMQADQARALVDFAAAEFGRIDILVNNAGGVRPRAFLDQNEGNWQRVTDLNFTSMLAATQSAARVMANGGAIVNVASTEALRAAPGFSVYAACKAAMVEFTKTMALELAPRAIRVNCIAPDLIDTPGLRPHMPTDPARIAARDRHVPLGRMATIHEAGSVIAFLASPAASWVTGATIPVDGGITAAGGWHRSETGNWQLAS</sequence>
<dbReference type="KEGG" id="skr:BRX40_00380"/>
<evidence type="ECO:0000313" key="3">
    <source>
        <dbReference type="EMBL" id="RSV00754.1"/>
    </source>
</evidence>
<dbReference type="Gene3D" id="3.40.50.720">
    <property type="entry name" value="NAD(P)-binding Rossmann-like Domain"/>
    <property type="match status" value="1"/>
</dbReference>
<gene>
    <name evidence="2" type="ORF">BRX40_00380</name>
    <name evidence="3" type="ORF">CA257_16790</name>
</gene>
<dbReference type="STRING" id="93064.BRX40_00380"/>
<name>A0A1L6JFN6_9SPHN</name>
<dbReference type="Pfam" id="PF13561">
    <property type="entry name" value="adh_short_C2"/>
    <property type="match status" value="1"/>
</dbReference>
<dbReference type="PROSITE" id="PS00061">
    <property type="entry name" value="ADH_SHORT"/>
    <property type="match status" value="1"/>
</dbReference>
<dbReference type="PRINTS" id="PR00081">
    <property type="entry name" value="GDHRDH"/>
</dbReference>
<dbReference type="Proteomes" id="UP000286681">
    <property type="component" value="Unassembled WGS sequence"/>
</dbReference>
<keyword evidence="4" id="KW-1185">Reference proteome</keyword>
<dbReference type="FunFam" id="3.40.50.720:FF:000084">
    <property type="entry name" value="Short-chain dehydrogenase reductase"/>
    <property type="match status" value="1"/>
</dbReference>